<gene>
    <name evidence="1" type="ORF">FAZ15_16315</name>
</gene>
<accession>A0A4V5MKK1</accession>
<name>A0A4V5MKK1_9SPHI</name>
<comment type="caution">
    <text evidence="1">The sequence shown here is derived from an EMBL/GenBank/DDBJ whole genome shotgun (WGS) entry which is preliminary data.</text>
</comment>
<dbReference type="AlphaFoldDB" id="A0A4V5MKK1"/>
<reference evidence="1 2" key="1">
    <citation type="submission" date="2019-04" db="EMBL/GenBank/DDBJ databases">
        <title>Sphingobacterium olei sp. nov., isolated from oil-contaminated soil.</title>
        <authorList>
            <person name="Liu B."/>
        </authorList>
    </citation>
    <scope>NUCLEOTIDE SEQUENCE [LARGE SCALE GENOMIC DNA]</scope>
    <source>
        <strain evidence="1 2">HAL-9</strain>
    </source>
</reference>
<proteinExistence type="predicted"/>
<sequence length="99" mass="11776">MKIEGMQQLLLLLYSRAKQKFEECINDEGNKFLKDEVSISLYEIVIIEKDIKIVFSQRDFGQYLFEISLMLFDGQKEIGKYLYIENEKEEAIDDSLVFY</sequence>
<keyword evidence="2" id="KW-1185">Reference proteome</keyword>
<dbReference type="RefSeq" id="WP_136902392.1">
    <property type="nucleotide sequence ID" value="NZ_SUME01000007.1"/>
</dbReference>
<dbReference type="EMBL" id="SUME01000007">
    <property type="protein sequence ID" value="TJZ53598.1"/>
    <property type="molecule type" value="Genomic_DNA"/>
</dbReference>
<evidence type="ECO:0000313" key="1">
    <source>
        <dbReference type="EMBL" id="TJZ53598.1"/>
    </source>
</evidence>
<dbReference type="Proteomes" id="UP000306808">
    <property type="component" value="Unassembled WGS sequence"/>
</dbReference>
<evidence type="ECO:0000313" key="2">
    <source>
        <dbReference type="Proteomes" id="UP000306808"/>
    </source>
</evidence>
<dbReference type="OrthoDB" id="675372at2"/>
<protein>
    <submittedName>
        <fullName evidence="1">Uncharacterized protein</fullName>
    </submittedName>
</protein>
<organism evidence="1 2">
    <name type="scientific">Sphingobacterium olei</name>
    <dbReference type="NCBI Taxonomy" id="2571155"/>
    <lineage>
        <taxon>Bacteria</taxon>
        <taxon>Pseudomonadati</taxon>
        <taxon>Bacteroidota</taxon>
        <taxon>Sphingobacteriia</taxon>
        <taxon>Sphingobacteriales</taxon>
        <taxon>Sphingobacteriaceae</taxon>
        <taxon>Sphingobacterium</taxon>
    </lineage>
</organism>